<name>A0ABY6KEF0_9ARAC</name>
<protein>
    <recommendedName>
        <fullName evidence="3">Thioredoxin domain-containing protein</fullName>
    </recommendedName>
</protein>
<accession>A0ABY6KEF0</accession>
<dbReference type="SUPFAM" id="SSF52833">
    <property type="entry name" value="Thioredoxin-like"/>
    <property type="match status" value="4"/>
</dbReference>
<evidence type="ECO:0000313" key="1">
    <source>
        <dbReference type="EMBL" id="UYV66804.1"/>
    </source>
</evidence>
<gene>
    <name evidence="1" type="ORF">LAZ67_4002895</name>
</gene>
<proteinExistence type="predicted"/>
<dbReference type="EMBL" id="CP092866">
    <property type="protein sequence ID" value="UYV66804.1"/>
    <property type="molecule type" value="Genomic_DNA"/>
</dbReference>
<reference evidence="1 2" key="1">
    <citation type="submission" date="2022-01" db="EMBL/GenBank/DDBJ databases">
        <title>A chromosomal length assembly of Cordylochernes scorpioides.</title>
        <authorList>
            <person name="Zeh D."/>
            <person name="Zeh J."/>
        </authorList>
    </citation>
    <scope>NUCLEOTIDE SEQUENCE [LARGE SCALE GENOMIC DNA]</scope>
    <source>
        <strain evidence="1">IN4F17</strain>
        <tissue evidence="1">Whole Body</tissue>
    </source>
</reference>
<dbReference type="PANTHER" id="PTHR19991">
    <property type="entry name" value="L 2 01289"/>
    <property type="match status" value="1"/>
</dbReference>
<keyword evidence="2" id="KW-1185">Reference proteome</keyword>
<sequence length="575" mass="65567">MDELAVVSIWLIHLSNFMVLEKIVSTTPALCKLCPRVLDQLEQIYDEAAELEVIVVKMDDPKVAKEYGIRSFPALLFFKKGGEGSPHRYLGSNIIEEVNGSELKSGECVNFRQVLEDLENIDDDCERREVKFIKTPETVAAAELGIKEFPVLVYFEEQVPNIYEGDLGAEEEVLSWLVHQKAEDPNETVYQDLLENLIMSTQYLAVLITKPNCRACDAALEELEKVDDETDLYGIYIVKLQDLDFAKRYGIKTYPALLYFRNGNPLIFGGDLKNEEAVLSGSLMRTTENWWIKLKASMPGWKKLVEESPFLAAIFYEEDCVECEKALAEVENIDDQTDNYGIDFVKISDHQAAAIWGIHTFPTLPFFRKQTPIVYEGDLSDEQAILKWMVSEEVFEIKDEIEENDCNRCEEALAELENINDEADSLDIMLVKIKDTRYARKYGINQMPALVYFRKKFPSIYRGDQKRSWNGSTAAVTSTLRSTSSCIACWASLWLSSSTLWPLDPYRIQGFMVWAGIFLGSRTALHIFRQDTLTGQRYRDEILEAYMVQGSYDGVRFLREVRGSAIGSTPHLLNG</sequence>
<dbReference type="InterPro" id="IPR036249">
    <property type="entry name" value="Thioredoxin-like_sf"/>
</dbReference>
<organism evidence="1 2">
    <name type="scientific">Cordylochernes scorpioides</name>
    <dbReference type="NCBI Taxonomy" id="51811"/>
    <lineage>
        <taxon>Eukaryota</taxon>
        <taxon>Metazoa</taxon>
        <taxon>Ecdysozoa</taxon>
        <taxon>Arthropoda</taxon>
        <taxon>Chelicerata</taxon>
        <taxon>Arachnida</taxon>
        <taxon>Pseudoscorpiones</taxon>
        <taxon>Cheliferoidea</taxon>
        <taxon>Chernetidae</taxon>
        <taxon>Cordylochernes</taxon>
    </lineage>
</organism>
<evidence type="ECO:0000313" key="2">
    <source>
        <dbReference type="Proteomes" id="UP001235939"/>
    </source>
</evidence>
<dbReference type="Gene3D" id="3.40.30.10">
    <property type="entry name" value="Glutaredoxin"/>
    <property type="match status" value="4"/>
</dbReference>
<dbReference type="PANTHER" id="PTHR19991:SF3">
    <property type="entry name" value="LETHAL (2) 01289, ISOFORM F"/>
    <property type="match status" value="1"/>
</dbReference>
<dbReference type="Proteomes" id="UP001235939">
    <property type="component" value="Chromosome 04"/>
</dbReference>
<dbReference type="CDD" id="cd02961">
    <property type="entry name" value="PDI_a_family"/>
    <property type="match status" value="3"/>
</dbReference>
<evidence type="ECO:0008006" key="3">
    <source>
        <dbReference type="Google" id="ProtNLM"/>
    </source>
</evidence>